<proteinExistence type="predicted"/>
<name>A0A1H6IH00_9FLAO</name>
<accession>A0A1H6IH00</accession>
<dbReference type="SUPFAM" id="SSF53448">
    <property type="entry name" value="Nucleotide-diphospho-sugar transferases"/>
    <property type="match status" value="1"/>
</dbReference>
<protein>
    <submittedName>
        <fullName evidence="1">Capsular polysaccharide synthesis protein</fullName>
    </submittedName>
</protein>
<dbReference type="Proteomes" id="UP000198555">
    <property type="component" value="Unassembled WGS sequence"/>
</dbReference>
<reference evidence="2" key="1">
    <citation type="submission" date="2016-10" db="EMBL/GenBank/DDBJ databases">
        <authorList>
            <person name="Varghese N."/>
            <person name="Submissions S."/>
        </authorList>
    </citation>
    <scope>NUCLEOTIDE SEQUENCE [LARGE SCALE GENOMIC DNA]</scope>
    <source>
        <strain evidence="2">DSM 19326</strain>
    </source>
</reference>
<keyword evidence="2" id="KW-1185">Reference proteome</keyword>
<dbReference type="EMBL" id="FNWX01000006">
    <property type="protein sequence ID" value="SEH47785.1"/>
    <property type="molecule type" value="Genomic_DNA"/>
</dbReference>
<dbReference type="RefSeq" id="WP_089768588.1">
    <property type="nucleotide sequence ID" value="NZ_FNWX01000006.1"/>
</dbReference>
<gene>
    <name evidence="1" type="ORF">SAMN05421793_10657</name>
</gene>
<dbReference type="GO" id="GO:0016757">
    <property type="term" value="F:glycosyltransferase activity"/>
    <property type="evidence" value="ECO:0007669"/>
    <property type="project" value="InterPro"/>
</dbReference>
<sequence length="295" mass="35199">MFLNTSKISFFKKVAAKLKSPAINKFINDIVVKELELRLNINYYDNPKDKDENTDKNIIWFCWYQGLENAPVLVKKCYNQILINKPADYDVILITDENYKDYLNLPDYIIEKYHSGIISKAHFSDILRFSLLAEYGGLWADSTIFTLKNINFIENKAFFTLKNASYDPYTTISYGLWTGYFIGFNNVFYIPCFVRDCFYKYWETENKLFDYYFIDYAILLAYKKIPQFRNLIKELDYYGNNRFFLKNKLNEAINQTDDLLLAADSVKIYKLSNKIKMKEFTENNKMTYYKKYIID</sequence>
<evidence type="ECO:0000313" key="1">
    <source>
        <dbReference type="EMBL" id="SEH47785.1"/>
    </source>
</evidence>
<dbReference type="AlphaFoldDB" id="A0A1H6IH00"/>
<organism evidence="1 2">
    <name type="scientific">Epilithonimonas hominis</name>
    <dbReference type="NCBI Taxonomy" id="420404"/>
    <lineage>
        <taxon>Bacteria</taxon>
        <taxon>Pseudomonadati</taxon>
        <taxon>Bacteroidota</taxon>
        <taxon>Flavobacteriia</taxon>
        <taxon>Flavobacteriales</taxon>
        <taxon>Weeksellaceae</taxon>
        <taxon>Chryseobacterium group</taxon>
        <taxon>Epilithonimonas</taxon>
    </lineage>
</organism>
<dbReference type="InterPro" id="IPR029044">
    <property type="entry name" value="Nucleotide-diphossugar_trans"/>
</dbReference>
<dbReference type="Gene3D" id="3.90.550.20">
    <property type="match status" value="1"/>
</dbReference>
<dbReference type="STRING" id="420404.SAMN05421793_10657"/>
<dbReference type="Pfam" id="PF05704">
    <property type="entry name" value="Caps_synth"/>
    <property type="match status" value="1"/>
</dbReference>
<evidence type="ECO:0000313" key="2">
    <source>
        <dbReference type="Proteomes" id="UP000198555"/>
    </source>
</evidence>
<dbReference type="InterPro" id="IPR008441">
    <property type="entry name" value="AfumC-like_glycosyl_Trfase"/>
</dbReference>